<dbReference type="Proteomes" id="UP000635245">
    <property type="component" value="Unassembled WGS sequence"/>
</dbReference>
<evidence type="ECO:0000259" key="4">
    <source>
        <dbReference type="Pfam" id="PF13556"/>
    </source>
</evidence>
<dbReference type="InterPro" id="IPR012914">
    <property type="entry name" value="PucR_dom"/>
</dbReference>
<feature type="domain" description="PucR C-terminal helix-turn-helix" evidence="4">
    <location>
        <begin position="403"/>
        <end position="460"/>
    </location>
</feature>
<dbReference type="Pfam" id="PF13556">
    <property type="entry name" value="HTH_30"/>
    <property type="match status" value="1"/>
</dbReference>
<evidence type="ECO:0000313" key="7">
    <source>
        <dbReference type="Proteomes" id="UP000635245"/>
    </source>
</evidence>
<dbReference type="EMBL" id="JAENJH010000030">
    <property type="protein sequence ID" value="MBK1789473.1"/>
    <property type="molecule type" value="Genomic_DNA"/>
</dbReference>
<dbReference type="InterPro" id="IPR025736">
    <property type="entry name" value="PucR_C-HTH_dom"/>
</dbReference>
<dbReference type="AlphaFoldDB" id="A0A934R280"/>
<protein>
    <submittedName>
        <fullName evidence="6">PucR family transcriptional regulator ligand-binding domain-containing protein</fullName>
    </submittedName>
</protein>
<dbReference type="InterPro" id="IPR051448">
    <property type="entry name" value="CdaR-like_regulators"/>
</dbReference>
<reference evidence="6" key="1">
    <citation type="submission" date="2020-12" db="EMBL/GenBank/DDBJ databases">
        <title>Prauserella sp. ASG 168, a novel actinomycete isolated from cave rock.</title>
        <authorList>
            <person name="Suriyachadkun C."/>
        </authorList>
    </citation>
    <scope>NUCLEOTIDE SEQUENCE</scope>
    <source>
        <strain evidence="6">ASG 168</strain>
    </source>
</reference>
<keyword evidence="7" id="KW-1185">Reference proteome</keyword>
<feature type="region of interest" description="Disordered" evidence="2">
    <location>
        <begin position="137"/>
        <end position="160"/>
    </location>
</feature>
<evidence type="ECO:0000256" key="1">
    <source>
        <dbReference type="ARBA" id="ARBA00006754"/>
    </source>
</evidence>
<dbReference type="Gene3D" id="1.10.10.2840">
    <property type="entry name" value="PucR C-terminal helix-turn-helix domain"/>
    <property type="match status" value="1"/>
</dbReference>
<comment type="caution">
    <text evidence="6">The sequence shown here is derived from an EMBL/GenBank/DDBJ whole genome shotgun (WGS) entry which is preliminary data.</text>
</comment>
<evidence type="ECO:0000313" key="6">
    <source>
        <dbReference type="EMBL" id="MBK1789473.1"/>
    </source>
</evidence>
<dbReference type="Pfam" id="PF07905">
    <property type="entry name" value="PucR"/>
    <property type="match status" value="1"/>
</dbReference>
<sequence length="465" mass="49087">LAEPDTDFRAYVASLHASGAAALLVELGRHVSELPEGLVQAARAHRFPLVELQAPVRFVEITGTVHARVVNEQYERLSLAQRAHQVLGPLGIEGASTDEILGRCVDLTGRPVVLEDLAHRVLAFGGDTAEEVLRDWPARSRQVPSGEGTSRGGPEQWLSIPVGPRRRRWGRLVVPTRVSDAAAPDVQLVLERAAEAVTIAHLVSSPGEGLAGAAAARLLQDVLTGQVADDVALRARARALGFTPGGGIAVVVARGTGDATGPDTQLVSEVSEAAQAMQRSALVGRLRPQLVAVLFDCPSEEAGTRLPEELAGRLPGAVVAAVVAGPTAQGWRNLAPSLVDAEHVASVAAPVSGTDHPAVIRSGDLGIRGLLWQIRDDARLHSFIESRLGPLLALPAGRRERALATLESYLASNGVMASFARALHLSRATAYERLRSLELKLGTDLADAEERTGLHLALIAYGLGR</sequence>
<dbReference type="RefSeq" id="WP_200326407.1">
    <property type="nucleotide sequence ID" value="NZ_JAENJH010000030.1"/>
</dbReference>
<comment type="similarity">
    <text evidence="1">Belongs to the CdaR family.</text>
</comment>
<evidence type="ECO:0000259" key="3">
    <source>
        <dbReference type="Pfam" id="PF07905"/>
    </source>
</evidence>
<dbReference type="Pfam" id="PF17853">
    <property type="entry name" value="GGDEF_2"/>
    <property type="match status" value="1"/>
</dbReference>
<feature type="non-terminal residue" evidence="6">
    <location>
        <position position="465"/>
    </location>
</feature>
<gene>
    <name evidence="6" type="ORF">JHE00_34545</name>
</gene>
<feature type="non-terminal residue" evidence="6">
    <location>
        <position position="1"/>
    </location>
</feature>
<accession>A0A934R280</accession>
<dbReference type="InterPro" id="IPR041522">
    <property type="entry name" value="CdaR_GGDEF"/>
</dbReference>
<evidence type="ECO:0000259" key="5">
    <source>
        <dbReference type="Pfam" id="PF17853"/>
    </source>
</evidence>
<evidence type="ECO:0000256" key="2">
    <source>
        <dbReference type="SAM" id="MobiDB-lite"/>
    </source>
</evidence>
<feature type="domain" description="Purine catabolism PurC-like" evidence="3">
    <location>
        <begin position="4"/>
        <end position="68"/>
    </location>
</feature>
<dbReference type="PANTHER" id="PTHR33744:SF1">
    <property type="entry name" value="DNA-BINDING TRANSCRIPTIONAL ACTIVATOR ADER"/>
    <property type="match status" value="1"/>
</dbReference>
<proteinExistence type="inferred from homology"/>
<name>A0A934R280_9PSEU</name>
<dbReference type="PANTHER" id="PTHR33744">
    <property type="entry name" value="CARBOHYDRATE DIACID REGULATOR"/>
    <property type="match status" value="1"/>
</dbReference>
<feature type="domain" description="CdaR GGDEF-like" evidence="5">
    <location>
        <begin position="225"/>
        <end position="346"/>
    </location>
</feature>
<organism evidence="6 7">
    <name type="scientific">Prauserella cavernicola</name>
    <dbReference type="NCBI Taxonomy" id="2800127"/>
    <lineage>
        <taxon>Bacteria</taxon>
        <taxon>Bacillati</taxon>
        <taxon>Actinomycetota</taxon>
        <taxon>Actinomycetes</taxon>
        <taxon>Pseudonocardiales</taxon>
        <taxon>Pseudonocardiaceae</taxon>
        <taxon>Prauserella</taxon>
    </lineage>
</organism>
<dbReference type="InterPro" id="IPR042070">
    <property type="entry name" value="PucR_C-HTH_sf"/>
</dbReference>